<dbReference type="InterPro" id="IPR009100">
    <property type="entry name" value="AcylCoA_DH/oxidase_NM_dom_sf"/>
</dbReference>
<feature type="domain" description="Acyl-CoA oxidase/dehydrogenase middle" evidence="9">
    <location>
        <begin position="145"/>
        <end position="238"/>
    </location>
</feature>
<evidence type="ECO:0000256" key="5">
    <source>
        <dbReference type="ARBA" id="ARBA00023002"/>
    </source>
</evidence>
<dbReference type="GO" id="GO:0003995">
    <property type="term" value="F:acyl-CoA dehydrogenase activity"/>
    <property type="evidence" value="ECO:0007669"/>
    <property type="project" value="InterPro"/>
</dbReference>
<comment type="cofactor">
    <cofactor evidence="1 7">
        <name>FAD</name>
        <dbReference type="ChEBI" id="CHEBI:57692"/>
    </cofactor>
</comment>
<comment type="catalytic activity">
    <reaction evidence="6">
        <text>a 2,3-saturated acyl-CoA + A = a 2,3-dehydroacyl-CoA + AH2</text>
        <dbReference type="Rhea" id="RHEA:48608"/>
        <dbReference type="ChEBI" id="CHEBI:13193"/>
        <dbReference type="ChEBI" id="CHEBI:17499"/>
        <dbReference type="ChEBI" id="CHEBI:60015"/>
        <dbReference type="ChEBI" id="CHEBI:65111"/>
    </reaction>
</comment>
<dbReference type="FunFam" id="1.20.140.10:FF:000019">
    <property type="entry name" value="Acyl-CoA dehydrogenase"/>
    <property type="match status" value="1"/>
</dbReference>
<gene>
    <name evidence="12" type="ORF">SAMN05421799_108121</name>
</gene>
<dbReference type="FunFam" id="2.40.110.10:FF:000001">
    <property type="entry name" value="Acyl-CoA dehydrogenase, mitochondrial"/>
    <property type="match status" value="1"/>
</dbReference>
<evidence type="ECO:0000256" key="7">
    <source>
        <dbReference type="RuleBase" id="RU362125"/>
    </source>
</evidence>
<dbReference type="SUPFAM" id="SSF56645">
    <property type="entry name" value="Acyl-CoA dehydrogenase NM domain-like"/>
    <property type="match status" value="1"/>
</dbReference>
<dbReference type="Gene3D" id="1.10.540.10">
    <property type="entry name" value="Acyl-CoA dehydrogenase/oxidase, N-terminal domain"/>
    <property type="match status" value="1"/>
</dbReference>
<dbReference type="EMBL" id="FTOO01000008">
    <property type="protein sequence ID" value="SIS97597.1"/>
    <property type="molecule type" value="Genomic_DNA"/>
</dbReference>
<feature type="domain" description="Acyl-CoA dehydrogenase/oxidase N-terminal" evidence="10">
    <location>
        <begin position="29"/>
        <end position="141"/>
    </location>
</feature>
<name>A0A1N7NH13_9BACL</name>
<dbReference type="InterPro" id="IPR006089">
    <property type="entry name" value="Acyl-CoA_DH_CS"/>
</dbReference>
<dbReference type="Gene3D" id="1.20.140.10">
    <property type="entry name" value="Butyryl-CoA Dehydrogenase, subunit A, domain 3"/>
    <property type="match status" value="2"/>
</dbReference>
<dbReference type="Gene3D" id="2.40.110.10">
    <property type="entry name" value="Butyryl-CoA Dehydrogenase, subunit A, domain 2"/>
    <property type="match status" value="1"/>
</dbReference>
<dbReference type="PANTHER" id="PTHR43884:SF12">
    <property type="entry name" value="ISOVALERYL-COA DEHYDROGENASE, MITOCHONDRIAL-RELATED"/>
    <property type="match status" value="1"/>
</dbReference>
<evidence type="ECO:0000256" key="6">
    <source>
        <dbReference type="ARBA" id="ARBA00052546"/>
    </source>
</evidence>
<dbReference type="InterPro" id="IPR009075">
    <property type="entry name" value="AcylCo_DH/oxidase_C"/>
</dbReference>
<accession>A0A1N7NH13</accession>
<comment type="similarity">
    <text evidence="2 7">Belongs to the acyl-CoA dehydrogenase family.</text>
</comment>
<evidence type="ECO:0000313" key="13">
    <source>
        <dbReference type="Proteomes" id="UP000186156"/>
    </source>
</evidence>
<dbReference type="Pfam" id="PF02770">
    <property type="entry name" value="Acyl-CoA_dh_M"/>
    <property type="match status" value="1"/>
</dbReference>
<dbReference type="PANTHER" id="PTHR43884">
    <property type="entry name" value="ACYL-COA DEHYDROGENASE"/>
    <property type="match status" value="1"/>
</dbReference>
<dbReference type="InterPro" id="IPR006091">
    <property type="entry name" value="Acyl-CoA_Oxase/DH_mid-dom"/>
</dbReference>
<evidence type="ECO:0000259" key="9">
    <source>
        <dbReference type="Pfam" id="PF02770"/>
    </source>
</evidence>
<dbReference type="InterPro" id="IPR037069">
    <property type="entry name" value="AcylCoA_DH/ox_N_sf"/>
</dbReference>
<dbReference type="Pfam" id="PF21263">
    <property type="entry name" value="Acyl-CoA-dh_C"/>
    <property type="match status" value="1"/>
</dbReference>
<dbReference type="InterPro" id="IPR046373">
    <property type="entry name" value="Acyl-CoA_Oxase/DH_mid-dom_sf"/>
</dbReference>
<dbReference type="FunFam" id="1.10.540.10:FF:000001">
    <property type="entry name" value="Very long-chain-specific acyl-CoA dehydrogenase, mitochondrial"/>
    <property type="match status" value="1"/>
</dbReference>
<dbReference type="RefSeq" id="WP_076347776.1">
    <property type="nucleotide sequence ID" value="NZ_FTOO01000008.1"/>
</dbReference>
<evidence type="ECO:0000256" key="1">
    <source>
        <dbReference type="ARBA" id="ARBA00001974"/>
    </source>
</evidence>
<proteinExistence type="inferred from homology"/>
<evidence type="ECO:0000256" key="2">
    <source>
        <dbReference type="ARBA" id="ARBA00009347"/>
    </source>
</evidence>
<dbReference type="OrthoDB" id="2985879at2"/>
<dbReference type="InterPro" id="IPR013786">
    <property type="entry name" value="AcylCoA_DH/ox_N"/>
</dbReference>
<evidence type="ECO:0000256" key="4">
    <source>
        <dbReference type="ARBA" id="ARBA00022827"/>
    </source>
</evidence>
<evidence type="ECO:0000256" key="3">
    <source>
        <dbReference type="ARBA" id="ARBA00022630"/>
    </source>
</evidence>
<evidence type="ECO:0000259" key="11">
    <source>
        <dbReference type="Pfam" id="PF21263"/>
    </source>
</evidence>
<keyword evidence="5 7" id="KW-0560">Oxidoreductase</keyword>
<reference evidence="13" key="1">
    <citation type="submission" date="2017-01" db="EMBL/GenBank/DDBJ databases">
        <authorList>
            <person name="Varghese N."/>
            <person name="Submissions S."/>
        </authorList>
    </citation>
    <scope>NUCLEOTIDE SEQUENCE [LARGE SCALE GENOMIC DNA]</scope>
    <source>
        <strain evidence="13">DSM 16176</strain>
    </source>
</reference>
<dbReference type="PROSITE" id="PS00072">
    <property type="entry name" value="ACYL_COA_DH_1"/>
    <property type="match status" value="1"/>
</dbReference>
<feature type="domain" description="Acyl-CoA dehydrogenase-like C-terminal" evidence="11">
    <location>
        <begin position="462"/>
        <end position="565"/>
    </location>
</feature>
<protein>
    <submittedName>
        <fullName evidence="12">Acyl-CoA dehydrogenase</fullName>
    </submittedName>
</protein>
<dbReference type="InterPro" id="IPR049426">
    <property type="entry name" value="Acyl-CoA-dh-like_C"/>
</dbReference>
<dbReference type="AlphaFoldDB" id="A0A1N7NH13"/>
<keyword evidence="4 7" id="KW-0274">FAD</keyword>
<evidence type="ECO:0000313" key="12">
    <source>
        <dbReference type="EMBL" id="SIS97597.1"/>
    </source>
</evidence>
<dbReference type="Pfam" id="PF02771">
    <property type="entry name" value="Acyl-CoA_dh_N"/>
    <property type="match status" value="1"/>
</dbReference>
<keyword evidence="3 7" id="KW-0285">Flavoprotein</keyword>
<sequence length="593" mass="64595">MENKTIVKGGAFVIEELEPTAIVTPEGFTEEQKMIAETTKNFIESGVVPHHEEIESLNYELTVKLLRKAADLGLLSAEVPEAYGGLGLDKVSATLINEHVSRGGSFGLSFGAHTGIGTLPIVYFGNEEQKKKYLPKLATGEWIGAYCLTEPNSGSDALGARTTATLSEDGKYYILNGTKQYITNAGFADVFVVYAKVDGQHFSAFIVERTMPGVSFGPEEQKMGIKGSSTRQVILEDVKVPVENLLFEIGKGHQIAFNILNIGRFKLGAGALGGSKIALETSAKYANERKQFGKKLSEFPLIQRKLARMNTQIYALESVVYRTAGLLDAILETVDVTKPDSGVQSAKAIAEYAIECSINKVFGSEVLDFVVDEAVQIHGGAGFIKEYGVEQMYRDARINRIFEGTNEINRMLIPGTMLRRAMKGELPLFQKAQALQAELMQMVPGLTPPEGVLAEEKQLIENMKKVFLMVGGLAAQALQARVNDEQEILANLADIAIQAFAAESAYLRAMQQVASAGESQAALKIAMTRAFVQDAIAKVEQAAKESLAHVSQGDALKMQLSILKRLTRRSEVDVIALDRQIAERVIEAEGYVC</sequence>
<dbReference type="GO" id="GO:0050660">
    <property type="term" value="F:flavin adenine dinucleotide binding"/>
    <property type="evidence" value="ECO:0007669"/>
    <property type="project" value="InterPro"/>
</dbReference>
<dbReference type="STRING" id="252246.SAMN05421799_108121"/>
<dbReference type="Pfam" id="PF00441">
    <property type="entry name" value="Acyl-CoA_dh_1"/>
    <property type="match status" value="1"/>
</dbReference>
<feature type="domain" description="Acyl-CoA dehydrogenase/oxidase C-terminal" evidence="8">
    <location>
        <begin position="250"/>
        <end position="413"/>
    </location>
</feature>
<dbReference type="InterPro" id="IPR036250">
    <property type="entry name" value="AcylCo_DH-like_C"/>
</dbReference>
<dbReference type="SUPFAM" id="SSF47203">
    <property type="entry name" value="Acyl-CoA dehydrogenase C-terminal domain-like"/>
    <property type="match status" value="1"/>
</dbReference>
<organism evidence="12 13">
    <name type="scientific">Alicyclobacillus vulcanalis</name>
    <dbReference type="NCBI Taxonomy" id="252246"/>
    <lineage>
        <taxon>Bacteria</taxon>
        <taxon>Bacillati</taxon>
        <taxon>Bacillota</taxon>
        <taxon>Bacilli</taxon>
        <taxon>Bacillales</taxon>
        <taxon>Alicyclobacillaceae</taxon>
        <taxon>Alicyclobacillus</taxon>
    </lineage>
</organism>
<dbReference type="Proteomes" id="UP000186156">
    <property type="component" value="Unassembled WGS sequence"/>
</dbReference>
<keyword evidence="13" id="KW-1185">Reference proteome</keyword>
<evidence type="ECO:0000259" key="10">
    <source>
        <dbReference type="Pfam" id="PF02771"/>
    </source>
</evidence>
<evidence type="ECO:0000259" key="8">
    <source>
        <dbReference type="Pfam" id="PF00441"/>
    </source>
</evidence>